<keyword evidence="2" id="KW-0808">Transferase</keyword>
<protein>
    <submittedName>
        <fullName evidence="4">Penicillin-binding protein, transpeptidase domain protein</fullName>
    </submittedName>
</protein>
<organism evidence="4 5">
    <name type="scientific">Sutterella parvirubra YIT 11816</name>
    <dbReference type="NCBI Taxonomy" id="762967"/>
    <lineage>
        <taxon>Bacteria</taxon>
        <taxon>Pseudomonadati</taxon>
        <taxon>Pseudomonadota</taxon>
        <taxon>Betaproteobacteria</taxon>
        <taxon>Burkholderiales</taxon>
        <taxon>Sutterellaceae</taxon>
        <taxon>Sutterella</taxon>
    </lineage>
</organism>
<keyword evidence="5" id="KW-1185">Reference proteome</keyword>
<keyword evidence="1" id="KW-0328">Glycosyltransferase</keyword>
<feature type="domain" description="Penicillin-binding protein transpeptidase" evidence="3">
    <location>
        <begin position="34"/>
        <end position="269"/>
    </location>
</feature>
<dbReference type="Gene3D" id="3.40.710.10">
    <property type="entry name" value="DD-peptidase/beta-lactamase superfamily"/>
    <property type="match status" value="1"/>
</dbReference>
<dbReference type="EMBL" id="AFBQ01000206">
    <property type="protein sequence ID" value="EHY31193.1"/>
    <property type="molecule type" value="Genomic_DNA"/>
</dbReference>
<evidence type="ECO:0000256" key="2">
    <source>
        <dbReference type="ARBA" id="ARBA00022679"/>
    </source>
</evidence>
<dbReference type="GO" id="GO:0008658">
    <property type="term" value="F:penicillin binding"/>
    <property type="evidence" value="ECO:0007669"/>
    <property type="project" value="InterPro"/>
</dbReference>
<sequence>RGTIDLQLQESLEALVQGTVARLAPWGITNAALAVSDARTGEVLAHVGSADFENAAIEGEVDALTAMRSPGSTLKPFLFGLALDQGLIHSETVLMDRPQGFGGWRPENADGDFAGPIPASAALLRSRNLPAVSLARQVNPDLYDLLQRAGTALPFDKTHYGLAIALGGAETTMADLLRLYGALASDGLVRPLVFGYVEGNGATGSTPVPVTLRGSGEGRNTATEPATIPILTPESALIIREILARGGETVRTASGAPVRAGFKTGTSHGFRDARAAGTVGPYVLTVWLGNFDGRGNPHLQGAAVAAPLWL</sequence>
<evidence type="ECO:0000259" key="3">
    <source>
        <dbReference type="Pfam" id="PF00905"/>
    </source>
</evidence>
<dbReference type="PANTHER" id="PTHR32282">
    <property type="entry name" value="BINDING PROTEIN TRANSPEPTIDASE, PUTATIVE-RELATED"/>
    <property type="match status" value="1"/>
</dbReference>
<feature type="non-terminal residue" evidence="4">
    <location>
        <position position="310"/>
    </location>
</feature>
<dbReference type="InterPro" id="IPR012338">
    <property type="entry name" value="Beta-lactam/transpept-like"/>
</dbReference>
<dbReference type="HOGENOM" id="CLU_929155_0_0_4"/>
<dbReference type="STRING" id="762967.HMPREF9440_01432"/>
<feature type="non-terminal residue" evidence="4">
    <location>
        <position position="1"/>
    </location>
</feature>
<evidence type="ECO:0000256" key="1">
    <source>
        <dbReference type="ARBA" id="ARBA00022676"/>
    </source>
</evidence>
<dbReference type="SUPFAM" id="SSF56601">
    <property type="entry name" value="beta-lactamase/transpeptidase-like"/>
    <property type="match status" value="1"/>
</dbReference>
<reference evidence="4 5" key="1">
    <citation type="submission" date="2011-11" db="EMBL/GenBank/DDBJ databases">
        <authorList>
            <person name="Weinstock G."/>
            <person name="Sodergren E."/>
            <person name="Clifton S."/>
            <person name="Fulton L."/>
            <person name="Fulton B."/>
            <person name="Courtney L."/>
            <person name="Fronick C."/>
            <person name="Harrison M."/>
            <person name="Strong C."/>
            <person name="Farmer C."/>
            <person name="Delahaunty K."/>
            <person name="Markovic C."/>
            <person name="Hall O."/>
            <person name="Minx P."/>
            <person name="Tomlinson C."/>
            <person name="Mitreva M."/>
            <person name="Hou S."/>
            <person name="Chen J."/>
            <person name="Wollam A."/>
            <person name="Pepin K.H."/>
            <person name="Johnson M."/>
            <person name="Bhonagiri V."/>
            <person name="Zhang X."/>
            <person name="Suruliraj S."/>
            <person name="Warren W."/>
            <person name="Chinwalla A."/>
            <person name="Mardis E.R."/>
            <person name="Wilson R.K."/>
        </authorList>
    </citation>
    <scope>NUCLEOTIDE SEQUENCE [LARGE SCALE GENOMIC DNA]</scope>
    <source>
        <strain evidence="4 5">YIT 11816</strain>
    </source>
</reference>
<dbReference type="Pfam" id="PF00905">
    <property type="entry name" value="Transpeptidase"/>
    <property type="match status" value="1"/>
</dbReference>
<accession>H3KFB5</accession>
<dbReference type="GO" id="GO:0030288">
    <property type="term" value="C:outer membrane-bounded periplasmic space"/>
    <property type="evidence" value="ECO:0007669"/>
    <property type="project" value="TreeGrafter"/>
</dbReference>
<evidence type="ECO:0000313" key="4">
    <source>
        <dbReference type="EMBL" id="EHY31193.1"/>
    </source>
</evidence>
<proteinExistence type="predicted"/>
<gene>
    <name evidence="4" type="ORF">HMPREF9440_01432</name>
</gene>
<name>H3KFB5_9BURK</name>
<dbReference type="InterPro" id="IPR050396">
    <property type="entry name" value="Glycosyltr_51/Transpeptidase"/>
</dbReference>
<dbReference type="GO" id="GO:0009252">
    <property type="term" value="P:peptidoglycan biosynthetic process"/>
    <property type="evidence" value="ECO:0007669"/>
    <property type="project" value="TreeGrafter"/>
</dbReference>
<dbReference type="Proteomes" id="UP000004956">
    <property type="component" value="Unassembled WGS sequence"/>
</dbReference>
<dbReference type="AlphaFoldDB" id="H3KFB5"/>
<comment type="caution">
    <text evidence="4">The sequence shown here is derived from an EMBL/GenBank/DDBJ whole genome shotgun (WGS) entry which is preliminary data.</text>
</comment>
<evidence type="ECO:0000313" key="5">
    <source>
        <dbReference type="Proteomes" id="UP000004956"/>
    </source>
</evidence>
<dbReference type="InterPro" id="IPR001460">
    <property type="entry name" value="PCN-bd_Tpept"/>
</dbReference>
<dbReference type="PANTHER" id="PTHR32282:SF15">
    <property type="entry name" value="PENICILLIN-BINDING PROTEIN 1C"/>
    <property type="match status" value="1"/>
</dbReference>
<dbReference type="GO" id="GO:0008955">
    <property type="term" value="F:peptidoglycan glycosyltransferase activity"/>
    <property type="evidence" value="ECO:0007669"/>
    <property type="project" value="TreeGrafter"/>
</dbReference>